<evidence type="ECO:0000259" key="1">
    <source>
        <dbReference type="Pfam" id="PF13403"/>
    </source>
</evidence>
<sequence>MLLDHSTSFADCQPVGLLLDFPAAVSPSAPSRARPRPRTGGLLPHVMVETDRGFVQARNVKPGDKIYTLDGGAQEVTGVKHAVPRLTSLVHVPAGALGNDDDLMLPADQKVGLELAAVERLFDVPTAITKVVSLIGYNGISAAMPEKMARIYLSFAEEEMIWAECGMLVHVAGDTSSEDDGAFRMLTLTETRQILASEDGRALADAGKDDADDRDEESDDVLSAFDMLRGLLAA</sequence>
<dbReference type="Proteomes" id="UP000236536">
    <property type="component" value="Chromosome"/>
</dbReference>
<dbReference type="EMBL" id="CP010725">
    <property type="protein sequence ID" value="AUQ98515.1"/>
    <property type="molecule type" value="Genomic_DNA"/>
</dbReference>
<reference evidence="2 5" key="3">
    <citation type="journal article" date="2017" name="Int. J. Syst. Evol. Microbiol.">
        <title>Adaptation of Surface-Associated Bacteria to the Open Ocean: A Genomically Distinct Subpopulation of Phaeobacter gallaeciensis Colonizes Pacific Mesozooplankton.</title>
        <authorList>
            <person name="Freese H.M."/>
            <person name="Methner A."/>
            <person name="Overmann J."/>
        </authorList>
    </citation>
    <scope>NUCLEOTIDE SEQUENCE [LARGE SCALE GENOMIC DNA]</scope>
    <source>
        <strain evidence="2 5">P66</strain>
    </source>
</reference>
<dbReference type="InterPro" id="IPR028992">
    <property type="entry name" value="Hedgehog/Intein_dom"/>
</dbReference>
<gene>
    <name evidence="2" type="ORF">PhaeoP66_02276</name>
    <name evidence="3" type="ORF">PhaeoP88_01131</name>
</gene>
<keyword evidence="5" id="KW-1185">Reference proteome</keyword>
<evidence type="ECO:0000313" key="3">
    <source>
        <dbReference type="EMBL" id="AUQ98515.1"/>
    </source>
</evidence>
<evidence type="ECO:0000313" key="2">
    <source>
        <dbReference type="EMBL" id="AUQ95048.1"/>
    </source>
</evidence>
<name>A0A2I7JXH5_9RHOB</name>
<protein>
    <submittedName>
        <fullName evidence="3">Hint domain protein</fullName>
    </submittedName>
</protein>
<dbReference type="AlphaFoldDB" id="A0A2I7JXH5"/>
<evidence type="ECO:0000313" key="5">
    <source>
        <dbReference type="Proteomes" id="UP000236536"/>
    </source>
</evidence>
<dbReference type="EMBL" id="CP010705">
    <property type="protein sequence ID" value="AUQ95048.1"/>
    <property type="molecule type" value="Genomic_DNA"/>
</dbReference>
<dbReference type="Proteomes" id="UP000236447">
    <property type="component" value="Chromosome"/>
</dbReference>
<dbReference type="RefSeq" id="WP_102874528.1">
    <property type="nucleotide sequence ID" value="NZ_CP010599.1"/>
</dbReference>
<reference evidence="4 5" key="2">
    <citation type="journal article" date="2017" name="Genome Biol. Evol.">
        <title>Trajectories and Drivers of Genome Evolution in Surface-Associated Marine Phaeobacter.</title>
        <authorList>
            <person name="Freese H.M."/>
            <person name="Sikorski J."/>
            <person name="Bunk B."/>
            <person name="Scheuner C."/>
            <person name="Meier-Kolthoff J.P."/>
            <person name="Sproer C."/>
            <person name="Gram L."/>
            <person name="Overmann J."/>
        </authorList>
    </citation>
    <scope>NUCLEOTIDE SEQUENCE [LARGE SCALE GENOMIC DNA]</scope>
    <source>
        <strain evidence="2 5">P66</strain>
        <strain evidence="3 4">P88</strain>
    </source>
</reference>
<reference evidence="3 4" key="1">
    <citation type="journal article" date="2017" name="Front. Microbiol.">
        <title>Phaeobacter piscinae sp. nov., a species of the Roseobacter group and potential aquaculture probiont.</title>
        <authorList>
            <person name="Sonnenschein E.C."/>
            <person name="Phippen C.B.W."/>
            <person name="Nielsen K.F."/>
            <person name="Mateiu R.V."/>
            <person name="Melchiorsen J."/>
            <person name="Gram L."/>
            <person name="Overmann J."/>
            <person name="Freese H.M."/>
        </authorList>
    </citation>
    <scope>NUCLEOTIDE SEQUENCE [LARGE SCALE GENOMIC DNA]</scope>
    <source>
        <strain evidence="3 4">P88</strain>
    </source>
</reference>
<feature type="domain" description="Hedgehog/Intein (Hint)" evidence="1">
    <location>
        <begin position="45"/>
        <end position="164"/>
    </location>
</feature>
<evidence type="ECO:0000313" key="4">
    <source>
        <dbReference type="Proteomes" id="UP000236447"/>
    </source>
</evidence>
<organism evidence="3 4">
    <name type="scientific">Phaeobacter inhibens</name>
    <dbReference type="NCBI Taxonomy" id="221822"/>
    <lineage>
        <taxon>Bacteria</taxon>
        <taxon>Pseudomonadati</taxon>
        <taxon>Pseudomonadota</taxon>
        <taxon>Alphaproteobacteria</taxon>
        <taxon>Rhodobacterales</taxon>
        <taxon>Roseobacteraceae</taxon>
        <taxon>Phaeobacter</taxon>
    </lineage>
</organism>
<dbReference type="Pfam" id="PF13403">
    <property type="entry name" value="Hint_2"/>
    <property type="match status" value="1"/>
</dbReference>
<proteinExistence type="predicted"/>
<accession>A0A2I7JXH5</accession>